<keyword evidence="2" id="KW-0805">Transcription regulation</keyword>
<evidence type="ECO:0000313" key="8">
    <source>
        <dbReference type="Proteomes" id="UP001172082"/>
    </source>
</evidence>
<evidence type="ECO:0000313" key="7">
    <source>
        <dbReference type="EMBL" id="MDN5200685.1"/>
    </source>
</evidence>
<evidence type="ECO:0000256" key="3">
    <source>
        <dbReference type="ARBA" id="ARBA00023082"/>
    </source>
</evidence>
<dbReference type="InterPro" id="IPR013249">
    <property type="entry name" value="RNA_pol_sigma70_r4_t2"/>
</dbReference>
<name>A0ABT8KMA2_9BACT</name>
<dbReference type="EMBL" id="JAUJEA010000001">
    <property type="protein sequence ID" value="MDN5200685.1"/>
    <property type="molecule type" value="Genomic_DNA"/>
</dbReference>
<dbReference type="Pfam" id="PF04542">
    <property type="entry name" value="Sigma70_r2"/>
    <property type="match status" value="1"/>
</dbReference>
<dbReference type="InterPro" id="IPR014284">
    <property type="entry name" value="RNA_pol_sigma-70_dom"/>
</dbReference>
<dbReference type="NCBIfam" id="TIGR02937">
    <property type="entry name" value="sigma70-ECF"/>
    <property type="match status" value="1"/>
</dbReference>
<evidence type="ECO:0000256" key="2">
    <source>
        <dbReference type="ARBA" id="ARBA00023015"/>
    </source>
</evidence>
<dbReference type="InterPro" id="IPR039425">
    <property type="entry name" value="RNA_pol_sigma-70-like"/>
</dbReference>
<dbReference type="Gene3D" id="1.10.10.10">
    <property type="entry name" value="Winged helix-like DNA-binding domain superfamily/Winged helix DNA-binding domain"/>
    <property type="match status" value="1"/>
</dbReference>
<keyword evidence="8" id="KW-1185">Reference proteome</keyword>
<sequence>MSGNISHRDIYTNQNYSREKTSDRLVWNSFKEGSRTTFQYIYDQNFERLLNYGLNICSDQSLVEDQIQELFIYLWKKKENLDIKISITTYLIWCLRNRLIKTLRLSKGITLDETLDVIDKNPFQDQADNSEKLKSAVDALPPKQREVIYLKYYQNLGGEEISKIMNITIGTAYNLLSRAISNLRKTIQALIIFSPLFG</sequence>
<dbReference type="InterPro" id="IPR007627">
    <property type="entry name" value="RNA_pol_sigma70_r2"/>
</dbReference>
<keyword evidence="3" id="KW-0731">Sigma factor</keyword>
<proteinExistence type="inferred from homology"/>
<evidence type="ECO:0000259" key="6">
    <source>
        <dbReference type="Pfam" id="PF08281"/>
    </source>
</evidence>
<evidence type="ECO:0000256" key="4">
    <source>
        <dbReference type="ARBA" id="ARBA00023163"/>
    </source>
</evidence>
<dbReference type="CDD" id="cd06171">
    <property type="entry name" value="Sigma70_r4"/>
    <property type="match status" value="1"/>
</dbReference>
<reference evidence="7" key="1">
    <citation type="submission" date="2023-06" db="EMBL/GenBank/DDBJ databases">
        <title>Genomic of Parafulvivirga corallium.</title>
        <authorList>
            <person name="Wang G."/>
        </authorList>
    </citation>
    <scope>NUCLEOTIDE SEQUENCE</scope>
    <source>
        <strain evidence="7">BMA10</strain>
    </source>
</reference>
<dbReference type="SUPFAM" id="SSF88946">
    <property type="entry name" value="Sigma2 domain of RNA polymerase sigma factors"/>
    <property type="match status" value="1"/>
</dbReference>
<dbReference type="RefSeq" id="WP_346750707.1">
    <property type="nucleotide sequence ID" value="NZ_JAUJEA010000001.1"/>
</dbReference>
<dbReference type="PANTHER" id="PTHR43133">
    <property type="entry name" value="RNA POLYMERASE ECF-TYPE SIGMA FACTO"/>
    <property type="match status" value="1"/>
</dbReference>
<feature type="domain" description="RNA polymerase sigma factor 70 region 4 type 2" evidence="6">
    <location>
        <begin position="131"/>
        <end position="181"/>
    </location>
</feature>
<gene>
    <name evidence="7" type="ORF">QQ008_04915</name>
</gene>
<dbReference type="InterPro" id="IPR013324">
    <property type="entry name" value="RNA_pol_sigma_r3/r4-like"/>
</dbReference>
<dbReference type="Gene3D" id="1.10.1740.10">
    <property type="match status" value="1"/>
</dbReference>
<dbReference type="PANTHER" id="PTHR43133:SF46">
    <property type="entry name" value="RNA POLYMERASE SIGMA-70 FACTOR ECF SUBFAMILY"/>
    <property type="match status" value="1"/>
</dbReference>
<dbReference type="Proteomes" id="UP001172082">
    <property type="component" value="Unassembled WGS sequence"/>
</dbReference>
<feature type="domain" description="RNA polymerase sigma-70 region 2" evidence="5">
    <location>
        <begin position="42"/>
        <end position="104"/>
    </location>
</feature>
<accession>A0ABT8KMA2</accession>
<dbReference type="SUPFAM" id="SSF88659">
    <property type="entry name" value="Sigma3 and sigma4 domains of RNA polymerase sigma factors"/>
    <property type="match status" value="1"/>
</dbReference>
<dbReference type="InterPro" id="IPR036388">
    <property type="entry name" value="WH-like_DNA-bd_sf"/>
</dbReference>
<organism evidence="7 8">
    <name type="scientific">Splendidivirga corallicola</name>
    <dbReference type="NCBI Taxonomy" id="3051826"/>
    <lineage>
        <taxon>Bacteria</taxon>
        <taxon>Pseudomonadati</taxon>
        <taxon>Bacteroidota</taxon>
        <taxon>Cytophagia</taxon>
        <taxon>Cytophagales</taxon>
        <taxon>Splendidivirgaceae</taxon>
        <taxon>Splendidivirga</taxon>
    </lineage>
</organism>
<evidence type="ECO:0000256" key="1">
    <source>
        <dbReference type="ARBA" id="ARBA00010641"/>
    </source>
</evidence>
<dbReference type="Pfam" id="PF08281">
    <property type="entry name" value="Sigma70_r4_2"/>
    <property type="match status" value="1"/>
</dbReference>
<protein>
    <submittedName>
        <fullName evidence="7">Sigma-70 family RNA polymerase sigma factor</fullName>
    </submittedName>
</protein>
<keyword evidence="4" id="KW-0804">Transcription</keyword>
<comment type="similarity">
    <text evidence="1">Belongs to the sigma-70 factor family. ECF subfamily.</text>
</comment>
<dbReference type="InterPro" id="IPR013325">
    <property type="entry name" value="RNA_pol_sigma_r2"/>
</dbReference>
<comment type="caution">
    <text evidence="7">The sequence shown here is derived from an EMBL/GenBank/DDBJ whole genome shotgun (WGS) entry which is preliminary data.</text>
</comment>
<evidence type="ECO:0000259" key="5">
    <source>
        <dbReference type="Pfam" id="PF04542"/>
    </source>
</evidence>